<sequence length="504" mass="55931">MATNDLVVLYEAAIGYALFDVAESEDIGIQLDSVQDAVQDLGKFGKICKLKAIMPFRTAQDALENINMVSEGMMPELLKDFLETHLPKAASVKKSKVTLGVSDYKLGQAIAEEVHIKCDHTGVVPELIRGIRMHFSKMHKSLKDTLVEKAQLGLGHSYSRAKVKFNVHRVDNMIIQAISLLDQLDKDINTFSMRIKEWYSYHFPELSKIVADNIVFARIAHLIGRRSSLKDDMLDKLEELTMDSAKAQQIIDASKTSMGMDISEIDLLSVKAFALRVVSLAEYRQQLHEYLKTKMHSCAPNLAALIGEQVGARLISHAGSLTNLAKYPASTVQILGAEKALFRALKTRGNTPKYGLIFHSSFIGRAGTKNKGRISRYLANKCSIASRIDCFSDSLTSKFGEELRDQVEERLSFYETGATPRKNVDVMHKVMEGLKSSGGEGAAVPPNSGKKAKRSHVDDDDEEDADPAVATPDKKKKKKKDKKEKDVDSAPSSEKKKKKKKSKD</sequence>
<protein>
    <recommendedName>
        <fullName evidence="5">Nucleolar protein 56</fullName>
    </recommendedName>
</protein>
<evidence type="ECO:0000256" key="1">
    <source>
        <dbReference type="ARBA" id="ARBA00004604"/>
    </source>
</evidence>
<dbReference type="FunCoup" id="A9V823">
    <property type="interactions" value="1398"/>
</dbReference>
<dbReference type="Gene3D" id="1.10.287.4070">
    <property type="match status" value="1"/>
</dbReference>
<dbReference type="FunFam" id="1.10.246.90:FF:000001">
    <property type="entry name" value="Nucleolar protein 56"/>
    <property type="match status" value="1"/>
</dbReference>
<dbReference type="InterPro" id="IPR012976">
    <property type="entry name" value="NOSIC"/>
</dbReference>
<evidence type="ECO:0000256" key="5">
    <source>
        <dbReference type="ARBA" id="ARBA00040742"/>
    </source>
</evidence>
<dbReference type="RefSeq" id="XP_001748935.1">
    <property type="nucleotide sequence ID" value="XM_001748883.1"/>
</dbReference>
<dbReference type="FunFam" id="1.10.287.4070:FF:000002">
    <property type="entry name" value="Nucleolar protein 56"/>
    <property type="match status" value="1"/>
</dbReference>
<dbReference type="GO" id="GO:0031428">
    <property type="term" value="C:box C/D methylation guide snoRNP complex"/>
    <property type="evidence" value="ECO:0000318"/>
    <property type="project" value="GO_Central"/>
</dbReference>
<dbReference type="PROSITE" id="PS51358">
    <property type="entry name" value="NOP"/>
    <property type="match status" value="1"/>
</dbReference>
<keyword evidence="9" id="KW-1185">Reference proteome</keyword>
<proteinExistence type="inferred from homology"/>
<dbReference type="InterPro" id="IPR036070">
    <property type="entry name" value="Nop_dom_sf"/>
</dbReference>
<dbReference type="AlphaFoldDB" id="A9V823"/>
<gene>
    <name evidence="8" type="ORF">MONBRDRAFT_38478</name>
</gene>
<dbReference type="eggNOG" id="KOG2573">
    <property type="taxonomic scope" value="Eukaryota"/>
</dbReference>
<dbReference type="EMBL" id="CH991567">
    <property type="protein sequence ID" value="EDQ86265.1"/>
    <property type="molecule type" value="Genomic_DNA"/>
</dbReference>
<dbReference type="Pfam" id="PF08156">
    <property type="entry name" value="NOP5NT"/>
    <property type="match status" value="1"/>
</dbReference>
<feature type="compositionally biased region" description="Basic residues" evidence="6">
    <location>
        <begin position="495"/>
        <end position="504"/>
    </location>
</feature>
<dbReference type="PANTHER" id="PTHR10894:SF0">
    <property type="entry name" value="NUCLEOLAR PROTEIN 56"/>
    <property type="match status" value="1"/>
</dbReference>
<dbReference type="Pfam" id="PF01798">
    <property type="entry name" value="Nop"/>
    <property type="match status" value="1"/>
</dbReference>
<dbReference type="GO" id="GO:0042254">
    <property type="term" value="P:ribosome biogenesis"/>
    <property type="evidence" value="ECO:0007669"/>
    <property type="project" value="UniProtKB-KW"/>
</dbReference>
<dbReference type="InterPro" id="IPR012974">
    <property type="entry name" value="NOP58/56_N"/>
</dbReference>
<evidence type="ECO:0000259" key="7">
    <source>
        <dbReference type="PROSITE" id="PS51358"/>
    </source>
</evidence>
<dbReference type="GO" id="GO:0030515">
    <property type="term" value="F:snoRNA binding"/>
    <property type="evidence" value="ECO:0000318"/>
    <property type="project" value="GO_Central"/>
</dbReference>
<dbReference type="Gene3D" id="1.10.246.90">
    <property type="entry name" value="Nop domain"/>
    <property type="match status" value="1"/>
</dbReference>
<dbReference type="InterPro" id="IPR002687">
    <property type="entry name" value="Nop_dom"/>
</dbReference>
<dbReference type="InterPro" id="IPR042239">
    <property type="entry name" value="Nop_C"/>
</dbReference>
<keyword evidence="4" id="KW-0539">Nucleus</keyword>
<dbReference type="OMA" id="PDNYMFA"/>
<dbReference type="PANTHER" id="PTHR10894">
    <property type="entry name" value="NUCLEOLAR PROTEIN 5 NUCLEOLAR PROTEIN NOP5 NOP58"/>
    <property type="match status" value="1"/>
</dbReference>
<dbReference type="GO" id="GO:0032040">
    <property type="term" value="C:small-subunit processome"/>
    <property type="evidence" value="ECO:0000318"/>
    <property type="project" value="GO_Central"/>
</dbReference>
<evidence type="ECO:0000256" key="4">
    <source>
        <dbReference type="ARBA" id="ARBA00023242"/>
    </source>
</evidence>
<dbReference type="KEGG" id="mbr:MONBRDRAFT_38478"/>
<dbReference type="SMART" id="SM00931">
    <property type="entry name" value="NOSIC"/>
    <property type="match status" value="1"/>
</dbReference>
<evidence type="ECO:0000313" key="8">
    <source>
        <dbReference type="EMBL" id="EDQ86265.1"/>
    </source>
</evidence>
<comment type="subcellular location">
    <subcellularLocation>
        <location evidence="1">Nucleus</location>
        <location evidence="1">Nucleolus</location>
    </subcellularLocation>
</comment>
<comment type="similarity">
    <text evidence="2">Belongs to the NOP5/NOP56 family.</text>
</comment>
<reference evidence="8 9" key="1">
    <citation type="journal article" date="2008" name="Nature">
        <title>The genome of the choanoflagellate Monosiga brevicollis and the origin of metazoans.</title>
        <authorList>
            <consortium name="JGI Sequencing"/>
            <person name="King N."/>
            <person name="Westbrook M.J."/>
            <person name="Young S.L."/>
            <person name="Kuo A."/>
            <person name="Abedin M."/>
            <person name="Chapman J."/>
            <person name="Fairclough S."/>
            <person name="Hellsten U."/>
            <person name="Isogai Y."/>
            <person name="Letunic I."/>
            <person name="Marr M."/>
            <person name="Pincus D."/>
            <person name="Putnam N."/>
            <person name="Rokas A."/>
            <person name="Wright K.J."/>
            <person name="Zuzow R."/>
            <person name="Dirks W."/>
            <person name="Good M."/>
            <person name="Goodstein D."/>
            <person name="Lemons D."/>
            <person name="Li W."/>
            <person name="Lyons J.B."/>
            <person name="Morris A."/>
            <person name="Nichols S."/>
            <person name="Richter D.J."/>
            <person name="Salamov A."/>
            <person name="Bork P."/>
            <person name="Lim W.A."/>
            <person name="Manning G."/>
            <person name="Miller W.T."/>
            <person name="McGinnis W."/>
            <person name="Shapiro H."/>
            <person name="Tjian R."/>
            <person name="Grigoriev I.V."/>
            <person name="Rokhsar D."/>
        </authorList>
    </citation>
    <scope>NUCLEOTIDE SEQUENCE [LARGE SCALE GENOMIC DNA]</scope>
    <source>
        <strain evidence="9">MX1 / ATCC 50154</strain>
    </source>
</reference>
<feature type="domain" description="Nop" evidence="7">
    <location>
        <begin position="298"/>
        <end position="416"/>
    </location>
</feature>
<dbReference type="Proteomes" id="UP000001357">
    <property type="component" value="Unassembled WGS sequence"/>
</dbReference>
<dbReference type="SUPFAM" id="SSF89124">
    <property type="entry name" value="Nop domain"/>
    <property type="match status" value="1"/>
</dbReference>
<keyword evidence="3" id="KW-0690">Ribosome biogenesis</keyword>
<dbReference type="STRING" id="81824.A9V823"/>
<evidence type="ECO:0000256" key="6">
    <source>
        <dbReference type="SAM" id="MobiDB-lite"/>
    </source>
</evidence>
<dbReference type="InterPro" id="IPR045056">
    <property type="entry name" value="Nop56/Nop58"/>
</dbReference>
<evidence type="ECO:0000313" key="9">
    <source>
        <dbReference type="Proteomes" id="UP000001357"/>
    </source>
</evidence>
<organism evidence="8 9">
    <name type="scientific">Monosiga brevicollis</name>
    <name type="common">Choanoflagellate</name>
    <dbReference type="NCBI Taxonomy" id="81824"/>
    <lineage>
        <taxon>Eukaryota</taxon>
        <taxon>Choanoflagellata</taxon>
        <taxon>Craspedida</taxon>
        <taxon>Salpingoecidae</taxon>
        <taxon>Monosiga</taxon>
    </lineage>
</organism>
<evidence type="ECO:0000256" key="3">
    <source>
        <dbReference type="ARBA" id="ARBA00022517"/>
    </source>
</evidence>
<evidence type="ECO:0000256" key="2">
    <source>
        <dbReference type="ARBA" id="ARBA00009211"/>
    </source>
</evidence>
<dbReference type="GeneID" id="5894146"/>
<accession>A9V823</accession>
<name>A9V823_MONBE</name>
<dbReference type="InParanoid" id="A9V823"/>
<feature type="region of interest" description="Disordered" evidence="6">
    <location>
        <begin position="435"/>
        <end position="504"/>
    </location>
</feature>